<evidence type="ECO:0000313" key="4">
    <source>
        <dbReference type="Proteomes" id="UP000243797"/>
    </source>
</evidence>
<dbReference type="InterPro" id="IPR013780">
    <property type="entry name" value="Glyco_hydro_b"/>
</dbReference>
<dbReference type="InterPro" id="IPR052974">
    <property type="entry name" value="GH79_Enzymes"/>
</dbReference>
<dbReference type="InParanoid" id="A0A2K1QRX7"/>
<dbReference type="STRING" id="2082308.A0A2K1QRX7"/>
<gene>
    <name evidence="3" type="ORF">CAC42_3008</name>
</gene>
<dbReference type="OrthoDB" id="2831684at2759"/>
<reference evidence="3 4" key="1">
    <citation type="submission" date="2017-06" db="EMBL/GenBank/DDBJ databases">
        <title>Draft genome sequence of a variant of Elsinoe murrayae.</title>
        <authorList>
            <person name="Cheng Q."/>
        </authorList>
    </citation>
    <scope>NUCLEOTIDE SEQUENCE [LARGE SCALE GENOMIC DNA]</scope>
    <source>
        <strain evidence="3 4">CQ-2017a</strain>
    </source>
</reference>
<dbReference type="Gene3D" id="3.20.20.80">
    <property type="entry name" value="Glycosidases"/>
    <property type="match status" value="1"/>
</dbReference>
<dbReference type="PANTHER" id="PTHR36183:SF2">
    <property type="entry name" value="BETA-GLUCURONIDASE C-TERMINAL DOMAIN-CONTAINING PROTEIN"/>
    <property type="match status" value="1"/>
</dbReference>
<dbReference type="PANTHER" id="PTHR36183">
    <property type="entry name" value="BETA-GLUCURONIDASE"/>
    <property type="match status" value="1"/>
</dbReference>
<evidence type="ECO:0000313" key="3">
    <source>
        <dbReference type="EMBL" id="PNS17613.1"/>
    </source>
</evidence>
<dbReference type="SUPFAM" id="SSF51445">
    <property type="entry name" value="(Trans)glycosidases"/>
    <property type="match status" value="1"/>
</dbReference>
<evidence type="ECO:0000256" key="1">
    <source>
        <dbReference type="SAM" id="SignalP"/>
    </source>
</evidence>
<dbReference type="EMBL" id="NKHZ01000049">
    <property type="protein sequence ID" value="PNS17613.1"/>
    <property type="molecule type" value="Genomic_DNA"/>
</dbReference>
<feature type="domain" description="Beta-glucuronidase C-terminal" evidence="2">
    <location>
        <begin position="371"/>
        <end position="473"/>
    </location>
</feature>
<feature type="signal peptide" evidence="1">
    <location>
        <begin position="1"/>
        <end position="19"/>
    </location>
</feature>
<dbReference type="AlphaFoldDB" id="A0A2K1QRX7"/>
<feature type="chain" id="PRO_5014352917" description="Beta-glucuronidase C-terminal domain-containing protein" evidence="1">
    <location>
        <begin position="20"/>
        <end position="476"/>
    </location>
</feature>
<keyword evidence="1" id="KW-0732">Signal</keyword>
<protein>
    <recommendedName>
        <fullName evidence="2">Beta-glucuronidase C-terminal domain-containing protein</fullName>
    </recommendedName>
</protein>
<proteinExistence type="predicted"/>
<dbReference type="InterPro" id="IPR017853">
    <property type="entry name" value="GH"/>
</dbReference>
<organism evidence="3 4">
    <name type="scientific">Sphaceloma murrayae</name>
    <dbReference type="NCBI Taxonomy" id="2082308"/>
    <lineage>
        <taxon>Eukaryota</taxon>
        <taxon>Fungi</taxon>
        <taxon>Dikarya</taxon>
        <taxon>Ascomycota</taxon>
        <taxon>Pezizomycotina</taxon>
        <taxon>Dothideomycetes</taxon>
        <taxon>Dothideomycetidae</taxon>
        <taxon>Myriangiales</taxon>
        <taxon>Elsinoaceae</taxon>
        <taxon>Sphaceloma</taxon>
    </lineage>
</organism>
<dbReference type="Pfam" id="PF16862">
    <property type="entry name" value="Glyco_hydro_79C"/>
    <property type="match status" value="1"/>
</dbReference>
<sequence length="476" mass="50940">MLDSLALLWLSVCTAAVDAAVSFAVPSTPPPDSSPLLSAAPVGVSIEFFTWPGYNQLASTSRCLSNLRDITGVWPPVRIGGTTQDRAIYNASQTEAVIYTVADPGDAPMTLTYGPSFISLAGQYPGSVTLGLNRRLNDQPNTIAAAREAVRAMGNLNAIELGNEPNFFTASDPIAGGTWNAAKDFASQVSWQAAVGPAVNRTNLFSAGVYFGTNNFNIRGLATQEGNSSQYVKDYCSHNYPQSAPNYNLTRLMNHAAIGQQITPYRSEYETARDQRKAYLMGETNSATQGGGGISPTFGAALWVMDYIVQSVILGVDSLFFHQGTIGNCQYCWWGRFSMGAPYYGAYFATMALANASQIARIDDGTSSYGAYAIYSGNAVQRVLLYNSDYYSGTGARPAQSFTVMGLTATRVIAKRLTAPSAESRQDRGQNPTVSGQTFVNGTCNLQGVPVVESQTVSEGSLTFDLQASEALLIYL</sequence>
<name>A0A2K1QRX7_9PEZI</name>
<accession>A0A2K1QRX7</accession>
<dbReference type="InterPro" id="IPR031728">
    <property type="entry name" value="GlcAase_C"/>
</dbReference>
<dbReference type="Proteomes" id="UP000243797">
    <property type="component" value="Unassembled WGS sequence"/>
</dbReference>
<keyword evidence="4" id="KW-1185">Reference proteome</keyword>
<comment type="caution">
    <text evidence="3">The sequence shown here is derived from an EMBL/GenBank/DDBJ whole genome shotgun (WGS) entry which is preliminary data.</text>
</comment>
<dbReference type="Gene3D" id="2.60.40.1180">
    <property type="entry name" value="Golgi alpha-mannosidase II"/>
    <property type="match status" value="1"/>
</dbReference>
<evidence type="ECO:0000259" key="2">
    <source>
        <dbReference type="Pfam" id="PF16862"/>
    </source>
</evidence>